<keyword evidence="4" id="KW-1185">Reference proteome</keyword>
<dbReference type="VEuPathDB" id="TrichDB:TRFO_01371"/>
<evidence type="ECO:0000256" key="1">
    <source>
        <dbReference type="SAM" id="Coils"/>
    </source>
</evidence>
<organism evidence="3 4">
    <name type="scientific">Tritrichomonas foetus</name>
    <dbReference type="NCBI Taxonomy" id="1144522"/>
    <lineage>
        <taxon>Eukaryota</taxon>
        <taxon>Metamonada</taxon>
        <taxon>Parabasalia</taxon>
        <taxon>Tritrichomonadida</taxon>
        <taxon>Tritrichomonadidae</taxon>
        <taxon>Tritrichomonas</taxon>
    </lineage>
</organism>
<dbReference type="GeneID" id="94824766"/>
<comment type="caution">
    <text evidence="3">The sequence shown here is derived from an EMBL/GenBank/DDBJ whole genome shotgun (WGS) entry which is preliminary data.</text>
</comment>
<evidence type="ECO:0000313" key="4">
    <source>
        <dbReference type="Proteomes" id="UP000179807"/>
    </source>
</evidence>
<dbReference type="EMBL" id="MLAK01000704">
    <property type="protein sequence ID" value="OHT07211.1"/>
    <property type="molecule type" value="Genomic_DNA"/>
</dbReference>
<proteinExistence type="predicted"/>
<dbReference type="OrthoDB" id="10666985at2759"/>
<reference evidence="3" key="1">
    <citation type="submission" date="2016-10" db="EMBL/GenBank/DDBJ databases">
        <authorList>
            <person name="Benchimol M."/>
            <person name="Almeida L.G."/>
            <person name="Vasconcelos A.T."/>
            <person name="Perreira-Neves A."/>
            <person name="Rosa I.A."/>
            <person name="Tasca T."/>
            <person name="Bogo M.R."/>
            <person name="de Souza W."/>
        </authorList>
    </citation>
    <scope>NUCLEOTIDE SEQUENCE [LARGE SCALE GENOMIC DNA]</scope>
    <source>
        <strain evidence="3">K</strain>
    </source>
</reference>
<gene>
    <name evidence="3" type="ORF">TRFO_01371</name>
</gene>
<feature type="region of interest" description="Disordered" evidence="2">
    <location>
        <begin position="10"/>
        <end position="32"/>
    </location>
</feature>
<keyword evidence="1" id="KW-0175">Coiled coil</keyword>
<protein>
    <recommendedName>
        <fullName evidence="5">IQ calmodulin-binding motif family protein</fullName>
    </recommendedName>
</protein>
<feature type="coiled-coil region" evidence="1">
    <location>
        <begin position="1134"/>
        <end position="1161"/>
    </location>
</feature>
<feature type="compositionally biased region" description="Polar residues" evidence="2">
    <location>
        <begin position="1025"/>
        <end position="1037"/>
    </location>
</feature>
<feature type="region of interest" description="Disordered" evidence="2">
    <location>
        <begin position="991"/>
        <end position="1043"/>
    </location>
</feature>
<feature type="compositionally biased region" description="Low complexity" evidence="2">
    <location>
        <begin position="1003"/>
        <end position="1016"/>
    </location>
</feature>
<feature type="compositionally biased region" description="Basic and acidic residues" evidence="2">
    <location>
        <begin position="1461"/>
        <end position="1470"/>
    </location>
</feature>
<sequence>MEIGLLSLKAKSKSRHATPRTPKRPLVVEKKGGFLSGPNSAKKARFIPPLAIPIKDFNDFEEKSGHKSTHVKFLTEQKEYSTPRSIQTFVMLNGIEEHHHYNATIIQRNWRYFLSRKKMRKLIDFVLSYRRKKLKYALHLWILSLQKPANVSLKSYKEVILYLSINGFILPKGQIDKWVTKDNDFLVNNFEQTMQTNFLMVKPQYNIGVIQKYQRALNKSLIEKFFQAWNNYTSEKLIMERTSFSMQEAAKKRSIFGPMLWTYYFWKRWAKYKKTKKLLKDKNELYIPEWNFFAAHKRSRHKLYNVALKLHIRYVKINVLTELRANMVSHAFYNNASEKTRKKSDFLLMKTCYRALTALVATKRLYTNIKRRIIRAWYQVIDFQIISRMKGTVLKNRSFLTSLKNSFRKWHSIIIEDGIRHAYMHNLIVANQNLMLRTFFLLKGDFIHFSYISAFTSWRKLVAKKKNKQKFIYWSIHQSQRPVIIRYLFDIFKENAMIHTNRLNYLPFHIDGEASFLLRHSSSQNNAALKASNRRKLIKAKKHLYKTPYILSAIGTTVKETLTAYDNLDNFELADHNWINAASSSQIRTLFFRLILIMAYKSSSIKNFKSPEEKVSILKKFRSDHFLYSVGDVNGYRLHQNRHDEKLHTALSQLLQRNFAFLIAYDTHETALNLSKLTKTFTVNQKSIKIEDSLHASINKVSSEDDFEIRGNKLTKKQYHAGIHIGHPFLQPIENLRKNLDDNNRKYRRKPADIFSQEVSIMSRPNHQRPSLEALSNTPQTDILYDSFKPLSQNLKASRMMSSREFMLKELSELHNEANQELEIIAENDGVIEDEFEPAPYIPPPISQLPSIREPSVPMFVIPKSQFETESQEVFPIKSPEVKTPEIKTDTDSKVDAIEEELSGSITLEDVGRNFINDAGYFDYDSDQRSAMLTNKYLNVLSVLVGAPNKRPKTPNFLQSSQSNIGIKAENEELRSNIYTVIRKAFASKKSELEKDSQDAKPSKGTSTKATSTKNSRVTSVKPKTPTSAKRSPNLYSSKRRGSLFEDPDKQFGTIVAANGVEYLKSACPEFSNVAFQGKEVLTSTPWQQSSNQSKKLKKNLSQSSALQSATIKVAGFDDLPVSSQLFDDVNKYLQDSCNTVEDQEQLIENLRNTAKNATGSDKLALMRLIDALVHKMLLKQLDSQGNTNDLSNLVEVDERNTATTSENGEKIVTFQIPKKTRKHKYYSDNRKFSAFDTQSRLVDPPEIMERKLTFTRDLVAAIREGAKFTSQFRMKYYKNMNDIKPFEGLKRLKKIIKEKLSVHPNFVTNEVCGEYDEGATLTIGGVTKRASPEKIRPTSPSKNKMNESKQSSNRIKEQNIETLNEIKGETLEFKTRARTQLLDGCLRPEKSRVKTVKRPISMKRKPQFTKMTPTHSKPSPNFFVAKDEILNSHPEIDQGQGLKQKPKPKQRQEKEQEENVIPKKEEHKLYPKSPSDLKWSINNDRINITDEDIDFFIYVTPYIMPPELLLQVLEDQDK</sequence>
<feature type="compositionally biased region" description="Polar residues" evidence="2">
    <location>
        <begin position="1339"/>
        <end position="1354"/>
    </location>
</feature>
<feature type="compositionally biased region" description="Basic and acidic residues" evidence="2">
    <location>
        <begin position="991"/>
        <end position="1002"/>
    </location>
</feature>
<accession>A0A1J4K7N6</accession>
<evidence type="ECO:0000256" key="2">
    <source>
        <dbReference type="SAM" id="MobiDB-lite"/>
    </source>
</evidence>
<dbReference type="Proteomes" id="UP000179807">
    <property type="component" value="Unassembled WGS sequence"/>
</dbReference>
<feature type="region of interest" description="Disordered" evidence="2">
    <location>
        <begin position="1328"/>
        <end position="1356"/>
    </location>
</feature>
<dbReference type="RefSeq" id="XP_068360347.1">
    <property type="nucleotide sequence ID" value="XM_068490062.1"/>
</dbReference>
<dbReference type="PROSITE" id="PS50096">
    <property type="entry name" value="IQ"/>
    <property type="match status" value="1"/>
</dbReference>
<name>A0A1J4K7N6_9EUKA</name>
<evidence type="ECO:0008006" key="5">
    <source>
        <dbReference type="Google" id="ProtNLM"/>
    </source>
</evidence>
<feature type="region of interest" description="Disordered" evidence="2">
    <location>
        <begin position="1434"/>
        <end position="1477"/>
    </location>
</feature>
<evidence type="ECO:0000313" key="3">
    <source>
        <dbReference type="EMBL" id="OHT07211.1"/>
    </source>
</evidence>
<feature type="compositionally biased region" description="Basic residues" evidence="2">
    <location>
        <begin position="10"/>
        <end position="23"/>
    </location>
</feature>